<protein>
    <submittedName>
        <fullName evidence="1">Uncharacterized protein</fullName>
    </submittedName>
</protein>
<keyword evidence="2" id="KW-1185">Reference proteome</keyword>
<reference evidence="1" key="1">
    <citation type="submission" date="2021-04" db="EMBL/GenBank/DDBJ databases">
        <authorList>
            <person name="Hornung B."/>
        </authorList>
    </citation>
    <scope>NUCLEOTIDE SEQUENCE</scope>
    <source>
        <strain evidence="1">G5G6</strain>
    </source>
</reference>
<sequence length="74" mass="8309">MPEEDHAALLAKTILTEYGQDAAKSNPCSQALCKMRIDSTGCGGWVDVIEQTLSQKLKRMVESAKLKDRYVLHW</sequence>
<dbReference type="Proteomes" id="UP000742786">
    <property type="component" value="Unassembled WGS sequence"/>
</dbReference>
<gene>
    <name evidence="1" type="ORF">GTOL_11275</name>
</gene>
<name>A0A916J4S1_9PROT</name>
<accession>A0A916J4S1</accession>
<evidence type="ECO:0000313" key="2">
    <source>
        <dbReference type="Proteomes" id="UP000742786"/>
    </source>
</evidence>
<proteinExistence type="predicted"/>
<dbReference type="AlphaFoldDB" id="A0A916J4S1"/>
<organism evidence="1 2">
    <name type="scientific">Georgfuchsia toluolica</name>
    <dbReference type="NCBI Taxonomy" id="424218"/>
    <lineage>
        <taxon>Bacteria</taxon>
        <taxon>Pseudomonadati</taxon>
        <taxon>Pseudomonadota</taxon>
        <taxon>Betaproteobacteria</taxon>
        <taxon>Nitrosomonadales</taxon>
        <taxon>Sterolibacteriaceae</taxon>
        <taxon>Georgfuchsia</taxon>
    </lineage>
</organism>
<evidence type="ECO:0000313" key="1">
    <source>
        <dbReference type="EMBL" id="CAG4883393.1"/>
    </source>
</evidence>
<comment type="caution">
    <text evidence="1">The sequence shown here is derived from an EMBL/GenBank/DDBJ whole genome shotgun (WGS) entry which is preliminary data.</text>
</comment>
<dbReference type="EMBL" id="CAJQUM010000001">
    <property type="protein sequence ID" value="CAG4883393.1"/>
    <property type="molecule type" value="Genomic_DNA"/>
</dbReference>